<dbReference type="STRING" id="690879.TSACC_22840"/>
<evidence type="ECO:0000313" key="4">
    <source>
        <dbReference type="EMBL" id="GAT34415.1"/>
    </source>
</evidence>
<evidence type="ECO:0000259" key="3">
    <source>
        <dbReference type="PROSITE" id="PS50110"/>
    </source>
</evidence>
<feature type="domain" description="Response regulatory" evidence="3">
    <location>
        <begin position="5"/>
        <end position="121"/>
    </location>
</feature>
<dbReference type="AlphaFoldDB" id="A0A146G9T6"/>
<accession>A0A146G9T6</accession>
<dbReference type="Gene3D" id="3.40.50.2300">
    <property type="match status" value="1"/>
</dbReference>
<dbReference type="GO" id="GO:0000160">
    <property type="term" value="P:phosphorelay signal transduction system"/>
    <property type="evidence" value="ECO:0007669"/>
    <property type="project" value="InterPro"/>
</dbReference>
<dbReference type="RefSeq" id="WP_075080047.1">
    <property type="nucleotide sequence ID" value="NZ_BDCO01000002.1"/>
</dbReference>
<keyword evidence="1 2" id="KW-0597">Phosphoprotein</keyword>
<reference evidence="5" key="1">
    <citation type="journal article" date="2017" name="Genome Announc.">
        <title>Draft Genome Sequence of Terrimicrobium sacchariphilum NM-5T, a Facultative Anaerobic Soil Bacterium of the Class Spartobacteria.</title>
        <authorList>
            <person name="Qiu Y.L."/>
            <person name="Tourlousse D.M."/>
            <person name="Matsuura N."/>
            <person name="Ohashi A."/>
            <person name="Sekiguchi Y."/>
        </authorList>
    </citation>
    <scope>NUCLEOTIDE SEQUENCE [LARGE SCALE GENOMIC DNA]</scope>
    <source>
        <strain evidence="5">NM-5</strain>
    </source>
</reference>
<dbReference type="Pfam" id="PF00072">
    <property type="entry name" value="Response_reg"/>
    <property type="match status" value="1"/>
</dbReference>
<evidence type="ECO:0000256" key="1">
    <source>
        <dbReference type="ARBA" id="ARBA00022553"/>
    </source>
</evidence>
<dbReference type="EMBL" id="BDCO01000002">
    <property type="protein sequence ID" value="GAT34415.1"/>
    <property type="molecule type" value="Genomic_DNA"/>
</dbReference>
<dbReference type="InterPro" id="IPR011006">
    <property type="entry name" value="CheY-like_superfamily"/>
</dbReference>
<evidence type="ECO:0000256" key="2">
    <source>
        <dbReference type="PROSITE-ProRule" id="PRU00169"/>
    </source>
</evidence>
<dbReference type="OrthoDB" id="9802066at2"/>
<dbReference type="Proteomes" id="UP000076023">
    <property type="component" value="Unassembled WGS sequence"/>
</dbReference>
<evidence type="ECO:0000313" key="5">
    <source>
        <dbReference type="Proteomes" id="UP000076023"/>
    </source>
</evidence>
<feature type="modified residue" description="4-aspartylphosphate" evidence="2">
    <location>
        <position position="55"/>
    </location>
</feature>
<organism evidence="4 5">
    <name type="scientific">Terrimicrobium sacchariphilum</name>
    <dbReference type="NCBI Taxonomy" id="690879"/>
    <lineage>
        <taxon>Bacteria</taxon>
        <taxon>Pseudomonadati</taxon>
        <taxon>Verrucomicrobiota</taxon>
        <taxon>Terrimicrobiia</taxon>
        <taxon>Terrimicrobiales</taxon>
        <taxon>Terrimicrobiaceae</taxon>
        <taxon>Terrimicrobium</taxon>
    </lineage>
</organism>
<dbReference type="SMART" id="SM00448">
    <property type="entry name" value="REC"/>
    <property type="match status" value="1"/>
</dbReference>
<keyword evidence="5" id="KW-1185">Reference proteome</keyword>
<dbReference type="Gene3D" id="3.30.565.10">
    <property type="entry name" value="Histidine kinase-like ATPase, C-terminal domain"/>
    <property type="match status" value="1"/>
</dbReference>
<gene>
    <name evidence="4" type="ORF">TSACC_22840</name>
</gene>
<comment type="caution">
    <text evidence="4">The sequence shown here is derived from an EMBL/GenBank/DDBJ whole genome shotgun (WGS) entry which is preliminary data.</text>
</comment>
<dbReference type="InParanoid" id="A0A146G9T6"/>
<dbReference type="PANTHER" id="PTHR44591">
    <property type="entry name" value="STRESS RESPONSE REGULATOR PROTEIN 1"/>
    <property type="match status" value="1"/>
</dbReference>
<dbReference type="PANTHER" id="PTHR44591:SF19">
    <property type="entry name" value="TWO-COMPONENT RESPONSE REGULATOR-RELATED"/>
    <property type="match status" value="1"/>
</dbReference>
<name>A0A146G9T6_TERSA</name>
<dbReference type="SUPFAM" id="SSF52172">
    <property type="entry name" value="CheY-like"/>
    <property type="match status" value="1"/>
</dbReference>
<dbReference type="PROSITE" id="PS50110">
    <property type="entry name" value="RESPONSE_REGULATORY"/>
    <property type="match status" value="1"/>
</dbReference>
<protein>
    <submittedName>
        <fullName evidence="4">Response regulator receiver domain-containing protein</fullName>
    </submittedName>
</protein>
<dbReference type="InterPro" id="IPR001789">
    <property type="entry name" value="Sig_transdc_resp-reg_receiver"/>
</dbReference>
<dbReference type="SUPFAM" id="SSF55874">
    <property type="entry name" value="ATPase domain of HSP90 chaperone/DNA topoisomerase II/histidine kinase"/>
    <property type="match status" value="1"/>
</dbReference>
<dbReference type="InterPro" id="IPR036890">
    <property type="entry name" value="HATPase_C_sf"/>
</dbReference>
<sequence length="401" mass="44805">MDQKGILLVDDEALALKYFSKAFGQRFPIYAASSAAAALQVLDEHAPRIGAVVTDQRMPEATGVELLTVVRNKYPGTARILTTAYSDFDVLVSAINVGAVHSFVAKPWNIGDLERTLVEALEMRNRRLPGRPGLVFPGDEMAHPVTDDRVYDVGLIAARLGHYVHNALCPMTFLLDQLIANKPVNQICSLEFLQEVRNHIHEVSRTLKEFEQISAPLRDCDREVLDLRAVFNRTLAEMVSIREQKQLQIEALIPADLPEIHGSARQIGKLFRFMIAEEAVSLPPDSLLRIVFSKHLRNGECQGVDIEFEDYSAVSASVDPGNFLLPFYVRGGNPREFGVFLAACYFIARHHGGTFEVHRKAEGDGLCFRIFLPINGRRFPLEGTDFLGKSFPEPYNTLSRS</sequence>
<proteinExistence type="predicted"/>
<dbReference type="InterPro" id="IPR050595">
    <property type="entry name" value="Bact_response_regulator"/>
</dbReference>